<evidence type="ECO:0000313" key="11">
    <source>
        <dbReference type="Proteomes" id="UP000694845"/>
    </source>
</evidence>
<dbReference type="CDD" id="cd15039">
    <property type="entry name" value="7tmB3_Methuselah-like"/>
    <property type="match status" value="1"/>
</dbReference>
<dbReference type="SUPFAM" id="SSF90188">
    <property type="entry name" value="Somatomedin B domain"/>
    <property type="match status" value="1"/>
</dbReference>
<dbReference type="InterPro" id="IPR053231">
    <property type="entry name" value="GPCR_LN-TM7"/>
</dbReference>
<keyword evidence="8" id="KW-0732">Signal</keyword>
<accession>A0A8B7ZDZ9</accession>
<dbReference type="InterPro" id="IPR000832">
    <property type="entry name" value="GPCR_2_secretin-like"/>
</dbReference>
<feature type="transmembrane region" description="Helical" evidence="7">
    <location>
        <begin position="823"/>
        <end position="848"/>
    </location>
</feature>
<reference evidence="12" key="1">
    <citation type="submission" date="2025-08" db="UniProtKB">
        <authorList>
            <consortium name="RefSeq"/>
        </authorList>
    </citation>
    <scope>IDENTIFICATION</scope>
</reference>
<dbReference type="RefSeq" id="XP_022101431.1">
    <property type="nucleotide sequence ID" value="XM_022245739.1"/>
</dbReference>
<organism evidence="11 12">
    <name type="scientific">Acanthaster planci</name>
    <name type="common">Crown-of-thorns starfish</name>
    <dbReference type="NCBI Taxonomy" id="133434"/>
    <lineage>
        <taxon>Eukaryota</taxon>
        <taxon>Metazoa</taxon>
        <taxon>Echinodermata</taxon>
        <taxon>Eleutherozoa</taxon>
        <taxon>Asterozoa</taxon>
        <taxon>Asteroidea</taxon>
        <taxon>Valvatacea</taxon>
        <taxon>Valvatida</taxon>
        <taxon>Acanthasteridae</taxon>
        <taxon>Acanthaster</taxon>
    </lineage>
</organism>
<gene>
    <name evidence="12" type="primary">LOC110985037</name>
</gene>
<proteinExistence type="predicted"/>
<evidence type="ECO:0000256" key="4">
    <source>
        <dbReference type="ARBA" id="ARBA00023136"/>
    </source>
</evidence>
<dbReference type="GO" id="GO:0004930">
    <property type="term" value="F:G protein-coupled receptor activity"/>
    <property type="evidence" value="ECO:0007669"/>
    <property type="project" value="InterPro"/>
</dbReference>
<dbReference type="PANTHER" id="PTHR45902">
    <property type="entry name" value="LATROPHILIN RECEPTOR-LIKE PROTEIN A"/>
    <property type="match status" value="1"/>
</dbReference>
<feature type="transmembrane region" description="Helical" evidence="7">
    <location>
        <begin position="738"/>
        <end position="761"/>
    </location>
</feature>
<dbReference type="Pfam" id="PF00002">
    <property type="entry name" value="7tm_2"/>
    <property type="match status" value="1"/>
</dbReference>
<dbReference type="GO" id="GO:0016020">
    <property type="term" value="C:membrane"/>
    <property type="evidence" value="ECO:0007669"/>
    <property type="project" value="UniProtKB-SubCell"/>
</dbReference>
<dbReference type="OrthoDB" id="6134459at2759"/>
<feature type="compositionally biased region" description="Pro residues" evidence="6">
    <location>
        <begin position="35"/>
        <end position="44"/>
    </location>
</feature>
<dbReference type="PANTHER" id="PTHR45902:SF1">
    <property type="entry name" value="LATROPHILIN RECEPTOR-LIKE PROTEIN A"/>
    <property type="match status" value="1"/>
</dbReference>
<evidence type="ECO:0000259" key="9">
    <source>
        <dbReference type="PROSITE" id="PS50261"/>
    </source>
</evidence>
<dbReference type="GeneID" id="110985037"/>
<evidence type="ECO:0000256" key="1">
    <source>
        <dbReference type="ARBA" id="ARBA00004141"/>
    </source>
</evidence>
<name>A0A8B7ZDZ9_ACAPL</name>
<feature type="compositionally biased region" description="Low complexity" evidence="6">
    <location>
        <begin position="45"/>
        <end position="56"/>
    </location>
</feature>
<dbReference type="PROSITE" id="PS50958">
    <property type="entry name" value="SMB_2"/>
    <property type="match status" value="1"/>
</dbReference>
<feature type="region of interest" description="Disordered" evidence="6">
    <location>
        <begin position="28"/>
        <end position="56"/>
    </location>
</feature>
<keyword evidence="11" id="KW-1185">Reference proteome</keyword>
<feature type="transmembrane region" description="Helical" evidence="7">
    <location>
        <begin position="877"/>
        <end position="899"/>
    </location>
</feature>
<evidence type="ECO:0000256" key="5">
    <source>
        <dbReference type="ARBA" id="ARBA00023157"/>
    </source>
</evidence>
<comment type="subcellular location">
    <subcellularLocation>
        <location evidence="1">Membrane</location>
        <topology evidence="1">Multi-pass membrane protein</topology>
    </subcellularLocation>
</comment>
<feature type="signal peptide" evidence="8">
    <location>
        <begin position="1"/>
        <end position="26"/>
    </location>
</feature>
<dbReference type="OMA" id="IYIKIAT"/>
<keyword evidence="2 7" id="KW-0812">Transmembrane</keyword>
<evidence type="ECO:0000256" key="2">
    <source>
        <dbReference type="ARBA" id="ARBA00022692"/>
    </source>
</evidence>
<feature type="chain" id="PRO_5034041941" evidence="8">
    <location>
        <begin position="27"/>
        <end position="972"/>
    </location>
</feature>
<sequence length="972" mass="108087">MAIAKKYILLFSVSLHALSVKTFIQAREQGETPDTPMPTTPEYPTPSSSSGTGNETGSRDIYESLTLIELGGTSVDICTQRHLCSSLGCSFQPHMANSSSAAPLCQCDGLCNFFHDCCIDYEGTCMTTANDEFSTSQRLGKLTLVDFKCNVERFQQSEGYYVIAVCPNDNLTGEEVLRQRCEQIDTDDFLSEIPVLGVKNHFPYRNVYCALCWRENVTDLEPWSLTFECTQVSYQEEAFDLLSLSTSRETLDIIRYEVGCILVKEPPGRAGSAVRTCYLDARAECPIGHPLAPLCSSYTALTATVDFVSRTLYKNPHCLICNNNKTIDFVDCLRKYPVLVTDDTLYRPPAPAPQFPGPPPISIVFDFRSAGNVKLVSEGRVVVSEVPVTCSVNEVYDPFLSRCRRLTCADGYALEGERCVRLAGDIHVSGQEMITYFHVAACADRRTAEDPLEEIIKTCLDDLVQVNRSQMEISTMDSELLQSNNCLGQPGKRPVVFAFMTRLKRAAFQEVHQKVLAMEGRTFCSDLADTTSITSMEILYHDASLSLARCAGRWQNVTADSDLAVPRNMTIWRETFDWLTRQPPAAISSPPSQVQLCQNPDLSCLLETFNRSLFLPAGDDENTLVYMPTRAVFNRDSYIETADGEIQVCSFNEQNGTRNITQTFTFFQYSLPQQILNLTANIVSMLAAVVTFVTFCVFKKLRNRTSGPILNFTAALFLAQLLLLLSGVATQAQAACTIVALLAHYFLLVSVMWTGVLAFILNRTFTAWKNTCRSRSTGVSLASLSFAWGVPLLIALPCFILHVCDCTDLPLWYGNEHVCWIGNGYVSIVVVGVPIGAVVLTNIVLFSLTVCGIRKTKRDTQHVLSNKPEMQQIVEEVVIYIKIATLMGFTWIFGFAAAISDVVALWYVFILLNSSQALYIFFAFICNKKVWCFWKRTARSTCGPWCGKRHDDGSVTKQSQTLAGAKTYDTGL</sequence>
<dbReference type="InterPro" id="IPR036024">
    <property type="entry name" value="Somatomedin_B-like_dom_sf"/>
</dbReference>
<keyword evidence="4 7" id="KW-0472">Membrane</keyword>
<feature type="transmembrane region" description="Helical" evidence="7">
    <location>
        <begin position="678"/>
        <end position="698"/>
    </location>
</feature>
<dbReference type="InterPro" id="IPR001212">
    <property type="entry name" value="Somatomedin_B_dom"/>
</dbReference>
<dbReference type="AlphaFoldDB" id="A0A8B7ZDZ9"/>
<feature type="transmembrane region" description="Helical" evidence="7">
    <location>
        <begin position="710"/>
        <end position="732"/>
    </location>
</feature>
<dbReference type="KEGG" id="aplc:110985037"/>
<evidence type="ECO:0000256" key="3">
    <source>
        <dbReference type="ARBA" id="ARBA00022989"/>
    </source>
</evidence>
<dbReference type="InterPro" id="IPR017981">
    <property type="entry name" value="GPCR_2-like_7TM"/>
</dbReference>
<dbReference type="PROSITE" id="PS00524">
    <property type="entry name" value="SMB_1"/>
    <property type="match status" value="1"/>
</dbReference>
<keyword evidence="3 7" id="KW-1133">Transmembrane helix</keyword>
<feature type="domain" description="G-protein coupled receptors family 2 profile 2" evidence="9">
    <location>
        <begin position="673"/>
        <end position="928"/>
    </location>
</feature>
<feature type="transmembrane region" description="Helical" evidence="7">
    <location>
        <begin position="905"/>
        <end position="926"/>
    </location>
</feature>
<evidence type="ECO:0000256" key="8">
    <source>
        <dbReference type="SAM" id="SignalP"/>
    </source>
</evidence>
<dbReference type="Gene3D" id="1.20.1070.10">
    <property type="entry name" value="Rhodopsin 7-helix transmembrane proteins"/>
    <property type="match status" value="1"/>
</dbReference>
<dbReference type="PROSITE" id="PS50261">
    <property type="entry name" value="G_PROTEIN_RECEP_F2_4"/>
    <property type="match status" value="1"/>
</dbReference>
<dbReference type="Proteomes" id="UP000694845">
    <property type="component" value="Unplaced"/>
</dbReference>
<evidence type="ECO:0000256" key="6">
    <source>
        <dbReference type="SAM" id="MobiDB-lite"/>
    </source>
</evidence>
<evidence type="ECO:0000256" key="7">
    <source>
        <dbReference type="SAM" id="Phobius"/>
    </source>
</evidence>
<evidence type="ECO:0000259" key="10">
    <source>
        <dbReference type="PROSITE" id="PS50958"/>
    </source>
</evidence>
<dbReference type="GO" id="GO:0007166">
    <property type="term" value="P:cell surface receptor signaling pathway"/>
    <property type="evidence" value="ECO:0007669"/>
    <property type="project" value="InterPro"/>
</dbReference>
<feature type="transmembrane region" description="Helical" evidence="7">
    <location>
        <begin position="781"/>
        <end position="803"/>
    </location>
</feature>
<feature type="domain" description="SMB" evidence="10">
    <location>
        <begin position="80"/>
        <end position="129"/>
    </location>
</feature>
<evidence type="ECO:0000313" key="12">
    <source>
        <dbReference type="RefSeq" id="XP_022101431.1"/>
    </source>
</evidence>
<keyword evidence="5" id="KW-1015">Disulfide bond</keyword>
<protein>
    <submittedName>
        <fullName evidence="12">Uncharacterized protein LOC110985037</fullName>
    </submittedName>
</protein>